<protein>
    <submittedName>
        <fullName evidence="9">Membrane protein DedA, SNARE-associated domain</fullName>
    </submittedName>
</protein>
<comment type="similarity">
    <text evidence="2">Belongs to the DedA family.</text>
</comment>
<evidence type="ECO:0000256" key="4">
    <source>
        <dbReference type="ARBA" id="ARBA00022692"/>
    </source>
</evidence>
<dbReference type="GO" id="GO:0005886">
    <property type="term" value="C:plasma membrane"/>
    <property type="evidence" value="ECO:0007669"/>
    <property type="project" value="UniProtKB-SubCell"/>
</dbReference>
<dbReference type="PANTHER" id="PTHR42709">
    <property type="entry name" value="ALKALINE PHOSPHATASE LIKE PROTEIN"/>
    <property type="match status" value="1"/>
</dbReference>
<reference evidence="9 10" key="1">
    <citation type="submission" date="2017-06" db="EMBL/GenBank/DDBJ databases">
        <authorList>
            <person name="Kim H.J."/>
            <person name="Triplett B.A."/>
        </authorList>
    </citation>
    <scope>NUCLEOTIDE SEQUENCE [LARGE SCALE GENOMIC DNA]</scope>
    <source>
        <strain evidence="9 10">DSM 22179</strain>
    </source>
</reference>
<feature type="transmembrane region" description="Helical" evidence="7">
    <location>
        <begin position="56"/>
        <end position="75"/>
    </location>
</feature>
<dbReference type="InterPro" id="IPR051311">
    <property type="entry name" value="DedA_domain"/>
</dbReference>
<keyword evidence="5 7" id="KW-1133">Transmembrane helix</keyword>
<accession>A0A212U7S7</accession>
<dbReference type="RefSeq" id="WP_088819248.1">
    <property type="nucleotide sequence ID" value="NZ_FYEZ01000004.1"/>
</dbReference>
<evidence type="ECO:0000256" key="6">
    <source>
        <dbReference type="ARBA" id="ARBA00023136"/>
    </source>
</evidence>
<dbReference type="EMBL" id="FYEZ01000004">
    <property type="protein sequence ID" value="SNC74299.1"/>
    <property type="molecule type" value="Genomic_DNA"/>
</dbReference>
<feature type="transmembrane region" description="Helical" evidence="7">
    <location>
        <begin position="140"/>
        <end position="160"/>
    </location>
</feature>
<feature type="transmembrane region" description="Helical" evidence="7">
    <location>
        <begin position="172"/>
        <end position="193"/>
    </location>
</feature>
<keyword evidence="10" id="KW-1185">Reference proteome</keyword>
<name>A0A212U7S7_9MICO</name>
<keyword evidence="4 7" id="KW-0812">Transmembrane</keyword>
<organism evidence="9 10">
    <name type="scientific">Kytococcus aerolatus</name>
    <dbReference type="NCBI Taxonomy" id="592308"/>
    <lineage>
        <taxon>Bacteria</taxon>
        <taxon>Bacillati</taxon>
        <taxon>Actinomycetota</taxon>
        <taxon>Actinomycetes</taxon>
        <taxon>Micrococcales</taxon>
        <taxon>Kytococcaceae</taxon>
        <taxon>Kytococcus</taxon>
    </lineage>
</organism>
<evidence type="ECO:0000313" key="10">
    <source>
        <dbReference type="Proteomes" id="UP000198122"/>
    </source>
</evidence>
<dbReference type="PANTHER" id="PTHR42709:SF6">
    <property type="entry name" value="UNDECAPRENYL PHOSPHATE TRANSPORTER A"/>
    <property type="match status" value="1"/>
</dbReference>
<evidence type="ECO:0000256" key="3">
    <source>
        <dbReference type="ARBA" id="ARBA00022475"/>
    </source>
</evidence>
<evidence type="ECO:0000259" key="8">
    <source>
        <dbReference type="Pfam" id="PF09335"/>
    </source>
</evidence>
<comment type="subcellular location">
    <subcellularLocation>
        <location evidence="1">Cell membrane</location>
        <topology evidence="1">Multi-pass membrane protein</topology>
    </subcellularLocation>
</comment>
<dbReference type="AlphaFoldDB" id="A0A212U7S7"/>
<dbReference type="Proteomes" id="UP000198122">
    <property type="component" value="Unassembled WGS sequence"/>
</dbReference>
<proteinExistence type="inferred from homology"/>
<dbReference type="InterPro" id="IPR032816">
    <property type="entry name" value="VTT_dom"/>
</dbReference>
<dbReference type="OrthoDB" id="9813426at2"/>
<keyword evidence="6 7" id="KW-0472">Membrane</keyword>
<feature type="domain" description="VTT" evidence="8">
    <location>
        <begin position="33"/>
        <end position="161"/>
    </location>
</feature>
<evidence type="ECO:0000313" key="9">
    <source>
        <dbReference type="EMBL" id="SNC74299.1"/>
    </source>
</evidence>
<dbReference type="Pfam" id="PF09335">
    <property type="entry name" value="VTT_dom"/>
    <property type="match status" value="1"/>
</dbReference>
<evidence type="ECO:0000256" key="2">
    <source>
        <dbReference type="ARBA" id="ARBA00010792"/>
    </source>
</evidence>
<gene>
    <name evidence="9" type="ORF">SAMN05445756_2217</name>
</gene>
<evidence type="ECO:0000256" key="7">
    <source>
        <dbReference type="SAM" id="Phobius"/>
    </source>
</evidence>
<evidence type="ECO:0000256" key="5">
    <source>
        <dbReference type="ARBA" id="ARBA00022989"/>
    </source>
</evidence>
<evidence type="ECO:0000256" key="1">
    <source>
        <dbReference type="ARBA" id="ARBA00004651"/>
    </source>
</evidence>
<sequence length="202" mass="21852">MTNLSDWITHIVETLGGPGLAMLMMLETVFPPIPSELVLPMAGFTIAQGSMTWVEALGWTTFGSVAGAVLLYAVARAFGRERTVRWMAALPLVEETDGDRAHAWFDRHGKVAVLTGRCIPGIRSLVSVPAGTSEMPFGTFFLYTLVGSAVWNAVLVAAGYSLGANWHAVEGVVGIISKVVLVCLLLALLWFVLSRLRDRAHR</sequence>
<keyword evidence="3" id="KW-1003">Cell membrane</keyword>